<keyword evidence="1" id="KW-0732">Signal</keyword>
<organism evidence="2 3">
    <name type="scientific">Canavalia gladiata</name>
    <name type="common">Sword bean</name>
    <name type="synonym">Dolichos gladiatus</name>
    <dbReference type="NCBI Taxonomy" id="3824"/>
    <lineage>
        <taxon>Eukaryota</taxon>
        <taxon>Viridiplantae</taxon>
        <taxon>Streptophyta</taxon>
        <taxon>Embryophyta</taxon>
        <taxon>Tracheophyta</taxon>
        <taxon>Spermatophyta</taxon>
        <taxon>Magnoliopsida</taxon>
        <taxon>eudicotyledons</taxon>
        <taxon>Gunneridae</taxon>
        <taxon>Pentapetalae</taxon>
        <taxon>rosids</taxon>
        <taxon>fabids</taxon>
        <taxon>Fabales</taxon>
        <taxon>Fabaceae</taxon>
        <taxon>Papilionoideae</taxon>
        <taxon>50 kb inversion clade</taxon>
        <taxon>NPAAA clade</taxon>
        <taxon>indigoferoid/millettioid clade</taxon>
        <taxon>Phaseoleae</taxon>
        <taxon>Canavalia</taxon>
    </lineage>
</organism>
<gene>
    <name evidence="2" type="ORF">VNO77_05586</name>
</gene>
<evidence type="ECO:0000256" key="1">
    <source>
        <dbReference type="SAM" id="SignalP"/>
    </source>
</evidence>
<dbReference type="Proteomes" id="UP001367508">
    <property type="component" value="Unassembled WGS sequence"/>
</dbReference>
<sequence length="309" mass="33135">MTLLTSLVAISLTSLLLLLVPRSYSSNINVSRIPSPKSEADLLEFPQNLAYLVADFYLLGATGHTLDAFAPGLAQGGPAPIGGKLANLDPLIRDVSFQFGLIAIGHLRALKSVVKGLPRPLMNISKDVFGEFVNEAFGQPFHPPFDPYANSINFLLASYAISFSASTMYAGIASKVQNVASKELVAGLLGVASGLDTTIRAYLYEHRNLTVTPYNVTVSEFTNRISELGNKLGKEGTKSEGLEVPPSQGAEGKVSGNVIDANKYSLSYARTPEEILRIVYGSGDERVPGGFYPKGANVRIAKYYLNTAK</sequence>
<evidence type="ECO:0000313" key="2">
    <source>
        <dbReference type="EMBL" id="KAK7363443.1"/>
    </source>
</evidence>
<dbReference type="EMBL" id="JAYMYQ010000001">
    <property type="protein sequence ID" value="KAK7363443.1"/>
    <property type="molecule type" value="Genomic_DNA"/>
</dbReference>
<name>A0AAN9N578_CANGL</name>
<accession>A0AAN9N578</accession>
<dbReference type="PANTHER" id="PTHR31694">
    <property type="entry name" value="DESICCATION-LIKE PROTEIN"/>
    <property type="match status" value="1"/>
</dbReference>
<dbReference type="AlphaFoldDB" id="A0AAN9N578"/>
<reference evidence="2 3" key="1">
    <citation type="submission" date="2024-01" db="EMBL/GenBank/DDBJ databases">
        <title>The genomes of 5 underutilized Papilionoideae crops provide insights into root nodulation and disease resistanc.</title>
        <authorList>
            <person name="Jiang F."/>
        </authorList>
    </citation>
    <scope>NUCLEOTIDE SEQUENCE [LARGE SCALE GENOMIC DNA]</scope>
    <source>
        <strain evidence="2">LVBAO_FW01</strain>
        <tissue evidence="2">Leaves</tissue>
    </source>
</reference>
<dbReference type="Pfam" id="PF13668">
    <property type="entry name" value="Ferritin_2"/>
    <property type="match status" value="1"/>
</dbReference>
<comment type="caution">
    <text evidence="2">The sequence shown here is derived from an EMBL/GenBank/DDBJ whole genome shotgun (WGS) entry which is preliminary data.</text>
</comment>
<keyword evidence="3" id="KW-1185">Reference proteome</keyword>
<evidence type="ECO:0008006" key="4">
    <source>
        <dbReference type="Google" id="ProtNLM"/>
    </source>
</evidence>
<dbReference type="PANTHER" id="PTHR31694:SF12">
    <property type="entry name" value="DESICCATION-LIKE PROTEIN"/>
    <property type="match status" value="1"/>
</dbReference>
<dbReference type="InterPro" id="IPR052965">
    <property type="entry name" value="Pigment-catalase-like"/>
</dbReference>
<feature type="chain" id="PRO_5042991224" description="Desiccation-related protein PCC13-62" evidence="1">
    <location>
        <begin position="26"/>
        <end position="309"/>
    </location>
</feature>
<protein>
    <recommendedName>
        <fullName evidence="4">Desiccation-related protein PCC13-62</fullName>
    </recommendedName>
</protein>
<evidence type="ECO:0000313" key="3">
    <source>
        <dbReference type="Proteomes" id="UP001367508"/>
    </source>
</evidence>
<feature type="signal peptide" evidence="1">
    <location>
        <begin position="1"/>
        <end position="25"/>
    </location>
</feature>
<proteinExistence type="predicted"/>